<keyword evidence="12" id="KW-0131">Cell cycle</keyword>
<keyword evidence="10 21" id="KW-1133">Transmembrane helix</keyword>
<keyword evidence="4" id="KW-0132">Cell division</keyword>
<feature type="transmembrane region" description="Helical" evidence="21">
    <location>
        <begin position="71"/>
        <end position="90"/>
    </location>
</feature>
<comment type="subcellular location">
    <subcellularLocation>
        <location evidence="1">Cell membrane</location>
        <topology evidence="1">Multi-pass membrane protein</topology>
    </subcellularLocation>
</comment>
<evidence type="ECO:0000256" key="14">
    <source>
        <dbReference type="ARBA" id="ARBA00032370"/>
    </source>
</evidence>
<evidence type="ECO:0000256" key="18">
    <source>
        <dbReference type="ARBA" id="ARBA00041418"/>
    </source>
</evidence>
<dbReference type="PANTHER" id="PTHR30474">
    <property type="entry name" value="CELL CYCLE PROTEIN"/>
    <property type="match status" value="1"/>
</dbReference>
<dbReference type="GO" id="GO:0005886">
    <property type="term" value="C:plasma membrane"/>
    <property type="evidence" value="ECO:0007669"/>
    <property type="project" value="UniProtKB-SubCell"/>
</dbReference>
<evidence type="ECO:0000256" key="16">
    <source>
        <dbReference type="ARBA" id="ARBA00038053"/>
    </source>
</evidence>
<dbReference type="GO" id="GO:0009252">
    <property type="term" value="P:peptidoglycan biosynthetic process"/>
    <property type="evidence" value="ECO:0007669"/>
    <property type="project" value="UniProtKB-KW"/>
</dbReference>
<evidence type="ECO:0000256" key="20">
    <source>
        <dbReference type="ARBA" id="ARBA00049902"/>
    </source>
</evidence>
<name>A0A0G0QK87_9BACT</name>
<dbReference type="PANTHER" id="PTHR30474:SF2">
    <property type="entry name" value="PEPTIDOGLYCAN GLYCOSYLTRANSFERASE FTSW-RELATED"/>
    <property type="match status" value="1"/>
</dbReference>
<evidence type="ECO:0000256" key="8">
    <source>
        <dbReference type="ARBA" id="ARBA00022960"/>
    </source>
</evidence>
<feature type="transmembrane region" description="Helical" evidence="21">
    <location>
        <begin position="334"/>
        <end position="356"/>
    </location>
</feature>
<evidence type="ECO:0000256" key="15">
    <source>
        <dbReference type="ARBA" id="ARBA00033270"/>
    </source>
</evidence>
<dbReference type="GO" id="GO:0008360">
    <property type="term" value="P:regulation of cell shape"/>
    <property type="evidence" value="ECO:0007669"/>
    <property type="project" value="UniProtKB-KW"/>
</dbReference>
<reference evidence="22 23" key="1">
    <citation type="journal article" date="2015" name="Nature">
        <title>rRNA introns, odd ribosomes, and small enigmatic genomes across a large radiation of phyla.</title>
        <authorList>
            <person name="Brown C.T."/>
            <person name="Hug L.A."/>
            <person name="Thomas B.C."/>
            <person name="Sharon I."/>
            <person name="Castelle C.J."/>
            <person name="Singh A."/>
            <person name="Wilkins M.J."/>
            <person name="Williams K.H."/>
            <person name="Banfield J.F."/>
        </authorList>
    </citation>
    <scope>NUCLEOTIDE SEQUENCE [LARGE SCALE GENOMIC DNA]</scope>
</reference>
<dbReference type="Pfam" id="PF01098">
    <property type="entry name" value="FTSW_RODA_SPOVE"/>
    <property type="match status" value="1"/>
</dbReference>
<feature type="transmembrane region" description="Helical" evidence="21">
    <location>
        <begin position="39"/>
        <end position="59"/>
    </location>
</feature>
<dbReference type="InterPro" id="IPR001182">
    <property type="entry name" value="FtsW/RodA"/>
</dbReference>
<dbReference type="EC" id="2.4.99.28" evidence="19"/>
<keyword evidence="9" id="KW-0573">Peptidoglycan synthesis</keyword>
<proteinExistence type="inferred from homology"/>
<dbReference type="GO" id="GO:0032153">
    <property type="term" value="C:cell division site"/>
    <property type="evidence" value="ECO:0007669"/>
    <property type="project" value="TreeGrafter"/>
</dbReference>
<dbReference type="InterPro" id="IPR013437">
    <property type="entry name" value="FtsW"/>
</dbReference>
<evidence type="ECO:0000256" key="1">
    <source>
        <dbReference type="ARBA" id="ARBA00004651"/>
    </source>
</evidence>
<dbReference type="EMBL" id="LBXZ01000004">
    <property type="protein sequence ID" value="KKR40829.1"/>
    <property type="molecule type" value="Genomic_DNA"/>
</dbReference>
<keyword evidence="7 21" id="KW-0812">Transmembrane</keyword>
<keyword evidence="3" id="KW-1003">Cell membrane</keyword>
<evidence type="ECO:0000256" key="9">
    <source>
        <dbReference type="ARBA" id="ARBA00022984"/>
    </source>
</evidence>
<comment type="similarity">
    <text evidence="16">Belongs to the SEDS family. FtsW subfamily.</text>
</comment>
<evidence type="ECO:0000256" key="3">
    <source>
        <dbReference type="ARBA" id="ARBA00022475"/>
    </source>
</evidence>
<keyword evidence="13" id="KW-0961">Cell wall biogenesis/degradation</keyword>
<dbReference type="PROSITE" id="PS00428">
    <property type="entry name" value="FTSW_RODA_SPOVE"/>
    <property type="match status" value="1"/>
</dbReference>
<evidence type="ECO:0000256" key="12">
    <source>
        <dbReference type="ARBA" id="ARBA00023306"/>
    </source>
</evidence>
<evidence type="ECO:0000256" key="10">
    <source>
        <dbReference type="ARBA" id="ARBA00022989"/>
    </source>
</evidence>
<dbReference type="GO" id="GO:0051301">
    <property type="term" value="P:cell division"/>
    <property type="evidence" value="ECO:0007669"/>
    <property type="project" value="UniProtKB-KW"/>
</dbReference>
<keyword evidence="6" id="KW-0808">Transferase</keyword>
<dbReference type="NCBIfam" id="TIGR02614">
    <property type="entry name" value="ftsW"/>
    <property type="match status" value="1"/>
</dbReference>
<keyword evidence="8" id="KW-0133">Cell shape</keyword>
<feature type="transmembrane region" description="Helical" evidence="21">
    <location>
        <begin position="268"/>
        <end position="288"/>
    </location>
</feature>
<evidence type="ECO:0000256" key="21">
    <source>
        <dbReference type="SAM" id="Phobius"/>
    </source>
</evidence>
<keyword evidence="5" id="KW-0328">Glycosyltransferase</keyword>
<dbReference type="GO" id="GO:0071555">
    <property type="term" value="P:cell wall organization"/>
    <property type="evidence" value="ECO:0007669"/>
    <property type="project" value="UniProtKB-KW"/>
</dbReference>
<dbReference type="PATRIC" id="fig|1619033.3.peg.380"/>
<dbReference type="GO" id="GO:0008955">
    <property type="term" value="F:peptidoglycan glycosyltransferase activity"/>
    <property type="evidence" value="ECO:0007669"/>
    <property type="project" value="UniProtKB-EC"/>
</dbReference>
<evidence type="ECO:0000313" key="23">
    <source>
        <dbReference type="Proteomes" id="UP000034072"/>
    </source>
</evidence>
<evidence type="ECO:0000256" key="13">
    <source>
        <dbReference type="ARBA" id="ARBA00023316"/>
    </source>
</evidence>
<comment type="pathway">
    <text evidence="2">Cell wall biogenesis; peptidoglycan biosynthesis.</text>
</comment>
<dbReference type="Proteomes" id="UP000034072">
    <property type="component" value="Unassembled WGS sequence"/>
</dbReference>
<gene>
    <name evidence="22" type="ORF">UT75_C0004G0040</name>
</gene>
<evidence type="ECO:0000256" key="2">
    <source>
        <dbReference type="ARBA" id="ARBA00004752"/>
    </source>
</evidence>
<evidence type="ECO:0000256" key="17">
    <source>
        <dbReference type="ARBA" id="ARBA00041185"/>
    </source>
</evidence>
<comment type="caution">
    <text evidence="22">The sequence shown here is derived from an EMBL/GenBank/DDBJ whole genome shotgun (WGS) entry which is preliminary data.</text>
</comment>
<organism evidence="22 23">
    <name type="scientific">Candidatus Yanofskybacteria bacterium GW2011_GWE2_40_11</name>
    <dbReference type="NCBI Taxonomy" id="1619033"/>
    <lineage>
        <taxon>Bacteria</taxon>
        <taxon>Candidatus Yanofskyibacteriota</taxon>
    </lineage>
</organism>
<feature type="transmembrane region" description="Helical" evidence="21">
    <location>
        <begin position="110"/>
        <end position="127"/>
    </location>
</feature>
<evidence type="ECO:0000313" key="22">
    <source>
        <dbReference type="EMBL" id="KKR40829.1"/>
    </source>
</evidence>
<dbReference type="InterPro" id="IPR018365">
    <property type="entry name" value="Cell_cycle_FtsW-rel_CS"/>
</dbReference>
<evidence type="ECO:0000256" key="19">
    <source>
        <dbReference type="ARBA" id="ARBA00044770"/>
    </source>
</evidence>
<feature type="transmembrane region" description="Helical" evidence="21">
    <location>
        <begin position="300"/>
        <end position="328"/>
    </location>
</feature>
<feature type="transmembrane region" description="Helical" evidence="21">
    <location>
        <begin position="134"/>
        <end position="153"/>
    </location>
</feature>
<keyword evidence="11 21" id="KW-0472">Membrane</keyword>
<evidence type="ECO:0000256" key="4">
    <source>
        <dbReference type="ARBA" id="ARBA00022618"/>
    </source>
</evidence>
<sequence length="358" mass="39329">MMAKSLIWITLVSVVFGLVMLSSAGIIDAQKKFGNSYYYFYHQLLQSVLPGLALLFIFFKINYKVWKKLAIPILFFALLLMTFVFLPQFGHGAKGATRWLELFGFRFQPSEFLKMAMIIYLAAWFSGRDERLKNWTYGMAPFFVVLAFVAALLALQPDIGTLLIVSSISIGVYFAAGVEMKHFFTVIGVFLLIGIALVIFEPYRFNRLKTFMNPDIDPRGISYQVNQSFIAIGSGGLLGVGFGKSSQKQGFLPEVVGDSIFAVIAEELGFIGAVATLLMFIALCFTLTRIAKNTRDKFGLLLVMGVNIWICSQALLNIAANCGIAPLTGVPLPFISYGGSAMMAILSGIGISASVAKR</sequence>
<accession>A0A0G0QK87</accession>
<protein>
    <recommendedName>
        <fullName evidence="17">Probable peptidoglycan glycosyltransferase FtsW</fullName>
        <ecNumber evidence="19">2.4.99.28</ecNumber>
    </recommendedName>
    <alternativeName>
        <fullName evidence="18">Cell division protein FtsW</fullName>
    </alternativeName>
    <alternativeName>
        <fullName evidence="15">Cell wall polymerase</fullName>
    </alternativeName>
    <alternativeName>
        <fullName evidence="14">Peptidoglycan polymerase</fullName>
    </alternativeName>
</protein>
<evidence type="ECO:0000256" key="7">
    <source>
        <dbReference type="ARBA" id="ARBA00022692"/>
    </source>
</evidence>
<dbReference type="AlphaFoldDB" id="A0A0G0QK87"/>
<comment type="catalytic activity">
    <reaction evidence="20">
        <text>[GlcNAc-(1-&gt;4)-Mur2Ac(oyl-L-Ala-gamma-D-Glu-L-Lys-D-Ala-D-Ala)](n)-di-trans,octa-cis-undecaprenyl diphosphate + beta-D-GlcNAc-(1-&gt;4)-Mur2Ac(oyl-L-Ala-gamma-D-Glu-L-Lys-D-Ala-D-Ala)-di-trans,octa-cis-undecaprenyl diphosphate = [GlcNAc-(1-&gt;4)-Mur2Ac(oyl-L-Ala-gamma-D-Glu-L-Lys-D-Ala-D-Ala)](n+1)-di-trans,octa-cis-undecaprenyl diphosphate + di-trans,octa-cis-undecaprenyl diphosphate + H(+)</text>
        <dbReference type="Rhea" id="RHEA:23708"/>
        <dbReference type="Rhea" id="RHEA-COMP:9602"/>
        <dbReference type="Rhea" id="RHEA-COMP:9603"/>
        <dbReference type="ChEBI" id="CHEBI:15378"/>
        <dbReference type="ChEBI" id="CHEBI:58405"/>
        <dbReference type="ChEBI" id="CHEBI:60033"/>
        <dbReference type="ChEBI" id="CHEBI:78435"/>
        <dbReference type="EC" id="2.4.99.28"/>
    </reaction>
</comment>
<evidence type="ECO:0000256" key="11">
    <source>
        <dbReference type="ARBA" id="ARBA00023136"/>
    </source>
</evidence>
<dbReference type="GO" id="GO:0015648">
    <property type="term" value="F:lipid-linked peptidoglycan transporter activity"/>
    <property type="evidence" value="ECO:0007669"/>
    <property type="project" value="TreeGrafter"/>
</dbReference>
<evidence type="ECO:0000256" key="5">
    <source>
        <dbReference type="ARBA" id="ARBA00022676"/>
    </source>
</evidence>
<feature type="transmembrane region" description="Helical" evidence="21">
    <location>
        <begin position="183"/>
        <end position="203"/>
    </location>
</feature>
<evidence type="ECO:0000256" key="6">
    <source>
        <dbReference type="ARBA" id="ARBA00022679"/>
    </source>
</evidence>